<dbReference type="InterPro" id="IPR057929">
    <property type="entry name" value="RamC_N"/>
</dbReference>
<dbReference type="STRING" id="1034943.BN59_02578"/>
<accession>A0A078L2M3</accession>
<dbReference type="OrthoDB" id="1492512at2"/>
<organism evidence="2 3">
    <name type="scientific">Legionella massiliensis</name>
    <dbReference type="NCBI Taxonomy" id="1034943"/>
    <lineage>
        <taxon>Bacteria</taxon>
        <taxon>Pseudomonadati</taxon>
        <taxon>Pseudomonadota</taxon>
        <taxon>Gammaproteobacteria</taxon>
        <taxon>Legionellales</taxon>
        <taxon>Legionellaceae</taxon>
        <taxon>Legionella</taxon>
    </lineage>
</organism>
<dbReference type="Pfam" id="PF25816">
    <property type="entry name" value="RamC_N"/>
    <property type="match status" value="1"/>
</dbReference>
<evidence type="ECO:0000313" key="3">
    <source>
        <dbReference type="Proteomes" id="UP000044071"/>
    </source>
</evidence>
<sequence>MGNYLFSFNITDAKFFCNIRSLLLIAENKVDSDYYEFIANVEGFKYLKNSPVWPKTKLDDDIKQALYESKAMGCGLKNGFDIRAELPPGNYACLDEVFFAPVRLPSLNVLPSQGWKIHITAHPHSAQKIAALILSQIDAHIELAGNDGKGTPAQHTFYKYGNLKGERKETQAGKSITIYPSNRKHAAALAQTLDNILLWAIKGGILTKNDFYPCVGDALVGESGGIYVRYGYLTRREDRVQPTKYSKTFSVLPNSMLRHSLDSCISFAANVKAIKDDRRYPWPDFMNKNDLSWKDAKNPFPGLNLRWYFNSEMPPITWENRPDFWLDLQARSGNTKAASAPSV</sequence>
<evidence type="ECO:0000259" key="1">
    <source>
        <dbReference type="Pfam" id="PF25816"/>
    </source>
</evidence>
<dbReference type="RefSeq" id="WP_043874790.1">
    <property type="nucleotide sequence ID" value="NZ_CCVW01000003.1"/>
</dbReference>
<dbReference type="Proteomes" id="UP000044071">
    <property type="component" value="Unassembled WGS sequence"/>
</dbReference>
<evidence type="ECO:0000313" key="2">
    <source>
        <dbReference type="EMBL" id="CDZ78268.1"/>
    </source>
</evidence>
<feature type="domain" description="RamC N-terminal" evidence="1">
    <location>
        <begin position="108"/>
        <end position="238"/>
    </location>
</feature>
<protein>
    <recommendedName>
        <fullName evidence="1">RamC N-terminal domain-containing protein</fullName>
    </recommendedName>
</protein>
<gene>
    <name evidence="2" type="ORF">BN59_02578</name>
</gene>
<dbReference type="AlphaFoldDB" id="A0A078L2M3"/>
<reference evidence="2 3" key="1">
    <citation type="submission" date="2014-06" db="EMBL/GenBank/DDBJ databases">
        <authorList>
            <person name="Urmite Genomes Urmite Genomes"/>
        </authorList>
    </citation>
    <scope>NUCLEOTIDE SEQUENCE [LARGE SCALE GENOMIC DNA]</scope>
</reference>
<keyword evidence="3" id="KW-1185">Reference proteome</keyword>
<name>A0A078L2M3_9GAMM</name>
<dbReference type="EMBL" id="CCSB01000003">
    <property type="protein sequence ID" value="CDZ78268.1"/>
    <property type="molecule type" value="Genomic_DNA"/>
</dbReference>
<proteinExistence type="predicted"/>